<dbReference type="AlphaFoldDB" id="A0A0L0FRG8"/>
<dbReference type="Gene3D" id="1.25.40.20">
    <property type="entry name" value="Ankyrin repeat-containing domain"/>
    <property type="match status" value="1"/>
</dbReference>
<evidence type="ECO:0000256" key="1">
    <source>
        <dbReference type="PROSITE-ProRule" id="PRU00023"/>
    </source>
</evidence>
<dbReference type="InterPro" id="IPR002110">
    <property type="entry name" value="Ankyrin_rpt"/>
</dbReference>
<dbReference type="Pfam" id="PF12796">
    <property type="entry name" value="Ank_2"/>
    <property type="match status" value="1"/>
</dbReference>
<dbReference type="EMBL" id="KQ242307">
    <property type="protein sequence ID" value="KNC79422.1"/>
    <property type="molecule type" value="Genomic_DNA"/>
</dbReference>
<dbReference type="OrthoDB" id="341259at2759"/>
<protein>
    <submittedName>
        <fullName evidence="2">Uncharacterized protein</fullName>
    </submittedName>
</protein>
<dbReference type="Proteomes" id="UP000054560">
    <property type="component" value="Unassembled WGS sequence"/>
</dbReference>
<keyword evidence="3" id="KW-1185">Reference proteome</keyword>
<dbReference type="InterPro" id="IPR036770">
    <property type="entry name" value="Ankyrin_rpt-contain_sf"/>
</dbReference>
<feature type="repeat" description="ANK" evidence="1">
    <location>
        <begin position="40"/>
        <end position="72"/>
    </location>
</feature>
<dbReference type="GeneID" id="25908680"/>
<reference evidence="2 3" key="1">
    <citation type="submission" date="2011-02" db="EMBL/GenBank/DDBJ databases">
        <title>The Genome Sequence of Sphaeroforma arctica JP610.</title>
        <authorList>
            <consortium name="The Broad Institute Genome Sequencing Platform"/>
            <person name="Russ C."/>
            <person name="Cuomo C."/>
            <person name="Young S.K."/>
            <person name="Zeng Q."/>
            <person name="Gargeya S."/>
            <person name="Alvarado L."/>
            <person name="Berlin A."/>
            <person name="Chapman S.B."/>
            <person name="Chen Z."/>
            <person name="Freedman E."/>
            <person name="Gellesch M."/>
            <person name="Goldberg J."/>
            <person name="Griggs A."/>
            <person name="Gujja S."/>
            <person name="Heilman E."/>
            <person name="Heiman D."/>
            <person name="Howarth C."/>
            <person name="Mehta T."/>
            <person name="Neiman D."/>
            <person name="Pearson M."/>
            <person name="Roberts A."/>
            <person name="Saif S."/>
            <person name="Shea T."/>
            <person name="Shenoy N."/>
            <person name="Sisk P."/>
            <person name="Stolte C."/>
            <person name="Sykes S."/>
            <person name="White J."/>
            <person name="Yandava C."/>
            <person name="Burger G."/>
            <person name="Gray M.W."/>
            <person name="Holland P.W.H."/>
            <person name="King N."/>
            <person name="Lang F.B.F."/>
            <person name="Roger A.J."/>
            <person name="Ruiz-Trillo I."/>
            <person name="Haas B."/>
            <person name="Nusbaum C."/>
            <person name="Birren B."/>
        </authorList>
    </citation>
    <scope>NUCLEOTIDE SEQUENCE [LARGE SCALE GENOMIC DNA]</scope>
    <source>
        <strain evidence="2 3">JP610</strain>
    </source>
</reference>
<sequence>MGAFSFGKKISILEAAEIGDMKTVMKKLKREDNLKMRDSNGDTALHCACRNNQIRVAKVLLEAEADANEKSQ</sequence>
<keyword evidence="1" id="KW-0040">ANK repeat</keyword>
<organism evidence="2 3">
    <name type="scientific">Sphaeroforma arctica JP610</name>
    <dbReference type="NCBI Taxonomy" id="667725"/>
    <lineage>
        <taxon>Eukaryota</taxon>
        <taxon>Ichthyosporea</taxon>
        <taxon>Ichthyophonida</taxon>
        <taxon>Sphaeroforma</taxon>
    </lineage>
</organism>
<evidence type="ECO:0000313" key="3">
    <source>
        <dbReference type="Proteomes" id="UP000054560"/>
    </source>
</evidence>
<dbReference type="SMART" id="SM00248">
    <property type="entry name" value="ANK"/>
    <property type="match status" value="1"/>
</dbReference>
<dbReference type="PROSITE" id="PS50297">
    <property type="entry name" value="ANK_REP_REGION"/>
    <property type="match status" value="1"/>
</dbReference>
<dbReference type="PROSITE" id="PS50088">
    <property type="entry name" value="ANK_REPEAT"/>
    <property type="match status" value="1"/>
</dbReference>
<dbReference type="SUPFAM" id="SSF48403">
    <property type="entry name" value="Ankyrin repeat"/>
    <property type="match status" value="1"/>
</dbReference>
<accession>A0A0L0FRG8</accession>
<gene>
    <name evidence="2" type="ORF">SARC_08176</name>
</gene>
<evidence type="ECO:0000313" key="2">
    <source>
        <dbReference type="EMBL" id="KNC79422.1"/>
    </source>
</evidence>
<dbReference type="RefSeq" id="XP_014153324.1">
    <property type="nucleotide sequence ID" value="XM_014297849.1"/>
</dbReference>
<name>A0A0L0FRG8_9EUKA</name>
<proteinExistence type="predicted"/>
<feature type="non-terminal residue" evidence="2">
    <location>
        <position position="72"/>
    </location>
</feature>